<evidence type="ECO:0000256" key="1">
    <source>
        <dbReference type="ARBA" id="ARBA00004141"/>
    </source>
</evidence>
<dbReference type="InterPro" id="IPR017981">
    <property type="entry name" value="GPCR_2-like_7TM"/>
</dbReference>
<dbReference type="GeneID" id="115417045"/>
<gene>
    <name evidence="11" type="primary">LOC115417045</name>
</gene>
<feature type="transmembrane region" description="Helical" evidence="7">
    <location>
        <begin position="403"/>
        <end position="425"/>
    </location>
</feature>
<reference evidence="11" key="2">
    <citation type="submission" date="2025-08" db="UniProtKB">
        <authorList>
            <consortium name="Ensembl"/>
        </authorList>
    </citation>
    <scope>IDENTIFICATION</scope>
</reference>
<feature type="domain" description="G-protein coupled receptors family 2 profile 2" evidence="10">
    <location>
        <begin position="368"/>
        <end position="618"/>
    </location>
</feature>
<dbReference type="Gene3D" id="1.20.1070.10">
    <property type="entry name" value="Rhodopsin 7-helix transmembrane proteins"/>
    <property type="match status" value="1"/>
</dbReference>
<dbReference type="Pfam" id="PF01825">
    <property type="entry name" value="GPS"/>
    <property type="match status" value="1"/>
</dbReference>
<accession>A0A672YKY1</accession>
<feature type="transmembrane region" description="Helical" evidence="7">
    <location>
        <begin position="445"/>
        <end position="467"/>
    </location>
</feature>
<dbReference type="PROSITE" id="PS50261">
    <property type="entry name" value="G_PROTEIN_RECEP_F2_4"/>
    <property type="match status" value="1"/>
</dbReference>
<dbReference type="InterPro" id="IPR046338">
    <property type="entry name" value="GAIN_dom_sf"/>
</dbReference>
<keyword evidence="5" id="KW-1015">Disulfide bond</keyword>
<evidence type="ECO:0000259" key="10">
    <source>
        <dbReference type="PROSITE" id="PS50261"/>
    </source>
</evidence>
<dbReference type="GO" id="GO:0007166">
    <property type="term" value="P:cell surface receptor signaling pathway"/>
    <property type="evidence" value="ECO:0007669"/>
    <property type="project" value="InterPro"/>
</dbReference>
<protein>
    <submittedName>
        <fullName evidence="11">Adhesion G-protein coupled receptor G5-like</fullName>
    </submittedName>
</protein>
<dbReference type="Pfam" id="PF00002">
    <property type="entry name" value="7tm_2"/>
    <property type="match status" value="1"/>
</dbReference>
<dbReference type="OrthoDB" id="8951579at2759"/>
<dbReference type="GO" id="GO:0007189">
    <property type="term" value="P:adenylate cyclase-activating G protein-coupled receptor signaling pathway"/>
    <property type="evidence" value="ECO:0007669"/>
    <property type="project" value="TreeGrafter"/>
</dbReference>
<evidence type="ECO:0000313" key="11">
    <source>
        <dbReference type="Ensembl" id="ENSSORP00005005234.1"/>
    </source>
</evidence>
<organism evidence="11 12">
    <name type="scientific">Sphaeramia orbicularis</name>
    <name type="common">orbiculate cardinalfish</name>
    <dbReference type="NCBI Taxonomy" id="375764"/>
    <lineage>
        <taxon>Eukaryota</taxon>
        <taxon>Metazoa</taxon>
        <taxon>Chordata</taxon>
        <taxon>Craniata</taxon>
        <taxon>Vertebrata</taxon>
        <taxon>Euteleostomi</taxon>
        <taxon>Actinopterygii</taxon>
        <taxon>Neopterygii</taxon>
        <taxon>Teleostei</taxon>
        <taxon>Neoteleostei</taxon>
        <taxon>Acanthomorphata</taxon>
        <taxon>Gobiaria</taxon>
        <taxon>Kurtiformes</taxon>
        <taxon>Apogonoidei</taxon>
        <taxon>Apogonidae</taxon>
        <taxon>Apogoninae</taxon>
        <taxon>Sphaeramia</taxon>
    </lineage>
</organism>
<keyword evidence="3 7" id="KW-1133">Transmembrane helix</keyword>
<proteinExistence type="predicted"/>
<keyword evidence="8" id="KW-0732">Signal</keyword>
<dbReference type="PROSITE" id="PS50221">
    <property type="entry name" value="GAIN_B"/>
    <property type="match status" value="1"/>
</dbReference>
<comment type="subcellular location">
    <subcellularLocation>
        <location evidence="1">Membrane</location>
        <topology evidence="1">Multi-pass membrane protein</topology>
    </subcellularLocation>
</comment>
<evidence type="ECO:0000313" key="12">
    <source>
        <dbReference type="Proteomes" id="UP000472271"/>
    </source>
</evidence>
<dbReference type="InterPro" id="IPR000832">
    <property type="entry name" value="GPCR_2_secretin-like"/>
</dbReference>
<evidence type="ECO:0000256" key="6">
    <source>
        <dbReference type="SAM" id="MobiDB-lite"/>
    </source>
</evidence>
<feature type="transmembrane region" description="Helical" evidence="7">
    <location>
        <begin position="365"/>
        <end position="391"/>
    </location>
</feature>
<dbReference type="GO" id="GO:0005886">
    <property type="term" value="C:plasma membrane"/>
    <property type="evidence" value="ECO:0007669"/>
    <property type="project" value="TreeGrafter"/>
</dbReference>
<feature type="transmembrane region" description="Helical" evidence="7">
    <location>
        <begin position="474"/>
        <end position="494"/>
    </location>
</feature>
<feature type="signal peptide" evidence="8">
    <location>
        <begin position="1"/>
        <end position="24"/>
    </location>
</feature>
<feature type="transmembrane region" description="Helical" evidence="7">
    <location>
        <begin position="594"/>
        <end position="616"/>
    </location>
</feature>
<dbReference type="GO" id="GO:0004930">
    <property type="term" value="F:G protein-coupled receptor activity"/>
    <property type="evidence" value="ECO:0007669"/>
    <property type="project" value="InterPro"/>
</dbReference>
<feature type="transmembrane region" description="Helical" evidence="7">
    <location>
        <begin position="565"/>
        <end position="588"/>
    </location>
</feature>
<evidence type="ECO:0000256" key="7">
    <source>
        <dbReference type="SAM" id="Phobius"/>
    </source>
</evidence>
<reference evidence="11" key="3">
    <citation type="submission" date="2025-09" db="UniProtKB">
        <authorList>
            <consortium name="Ensembl"/>
        </authorList>
    </citation>
    <scope>IDENTIFICATION</scope>
</reference>
<evidence type="ECO:0000256" key="3">
    <source>
        <dbReference type="ARBA" id="ARBA00022989"/>
    </source>
</evidence>
<dbReference type="AlphaFoldDB" id="A0A672YKY1"/>
<dbReference type="Ensembl" id="ENSSORT00005005390.1">
    <property type="protein sequence ID" value="ENSSORP00005005234.1"/>
    <property type="gene ID" value="ENSSORG00005003130.1"/>
</dbReference>
<reference evidence="11" key="1">
    <citation type="submission" date="2019-06" db="EMBL/GenBank/DDBJ databases">
        <authorList>
            <consortium name="Wellcome Sanger Institute Data Sharing"/>
        </authorList>
    </citation>
    <scope>NUCLEOTIDE SEQUENCE [LARGE SCALE GENOMIC DNA]</scope>
</reference>
<dbReference type="InterPro" id="IPR000203">
    <property type="entry name" value="GPS"/>
</dbReference>
<dbReference type="PANTHER" id="PTHR12011:SF435">
    <property type="entry name" value="ADHESION G PROTEIN-COUPLED RECEPTOR G1-RELATED"/>
    <property type="match status" value="1"/>
</dbReference>
<keyword evidence="12" id="KW-1185">Reference proteome</keyword>
<evidence type="ECO:0000256" key="8">
    <source>
        <dbReference type="SAM" id="SignalP"/>
    </source>
</evidence>
<name>A0A672YKY1_9TELE</name>
<evidence type="ECO:0000256" key="4">
    <source>
        <dbReference type="ARBA" id="ARBA00023136"/>
    </source>
</evidence>
<feature type="chain" id="PRO_5025622369" evidence="8">
    <location>
        <begin position="25"/>
        <end position="648"/>
    </location>
</feature>
<feature type="domain" description="GAIN-B" evidence="9">
    <location>
        <begin position="207"/>
        <end position="359"/>
    </location>
</feature>
<dbReference type="Gene3D" id="2.60.220.50">
    <property type="match status" value="1"/>
</dbReference>
<dbReference type="Proteomes" id="UP000472271">
    <property type="component" value="Chromosome 3"/>
</dbReference>
<sequence length="648" mass="72941">MELRLMQILRAVLILFFYVTTVSGGDRDLEFCGTWRHGLDPLTLNIDLTTGCDKIKISANKTSLSVAGKITTQCVRFDTIRLNHLQEPKIESKFCLHWKPLLDQLWLEIEGEQLPLCWPTSLEDYCCTQLSDGTRAPEDVYGILDASIRGDPTTKDTLTAYEFNGTFLNCRKEYCDKENYGSTHGNQVGKNVARHQDEGNAGNPCARSTVVDMKDDVKGYEVTLNAPDDVLPESVPSIYLPPTLKQAAKNTTQVVCTYFKNNSLFQDYQKNGKILDDVVGITMENEVIADLSEPIRIGFHHEPKSHSRKCVSWDTKKDPLKVNWLVDGCETRMKGPKQTECLCNHLTYFTVLVELDQGPRPVRHLLALTAITYLGCAVSLLSCIVLIVYLCRKSKRFKEMSTPIHLGLAVSLAILYALFFFTGVLANVGGEKVCIWVGAGLHYALLSSLIWMGIEVFHTFWLVHVIFSPSPQPWIWLVIGFVLPAFPVTVLVSVGDIYGEKMLVPSEDIANPYRMCGMKYNNKALLAHYCTTVMVVAILFLSGLVMLFLVYRQIRTRDEWKQKKVAFLSIWGLSCLFGTMWGLAFAIIGPFTDFIRFVSVILTSFQGFLLMLRFYLLDWMRRKTGGSGLGSSSSGSTRQHMLQAQEKS</sequence>
<evidence type="ECO:0000259" key="9">
    <source>
        <dbReference type="PROSITE" id="PS50221"/>
    </source>
</evidence>
<dbReference type="InParanoid" id="A0A672YKY1"/>
<dbReference type="RefSeq" id="XP_029986847.1">
    <property type="nucleotide sequence ID" value="XM_030130987.1"/>
</dbReference>
<keyword evidence="2 7" id="KW-0812">Transmembrane</keyword>
<evidence type="ECO:0000256" key="5">
    <source>
        <dbReference type="ARBA" id="ARBA00023157"/>
    </source>
</evidence>
<feature type="transmembrane region" description="Helical" evidence="7">
    <location>
        <begin position="526"/>
        <end position="551"/>
    </location>
</feature>
<evidence type="ECO:0000256" key="2">
    <source>
        <dbReference type="ARBA" id="ARBA00022692"/>
    </source>
</evidence>
<keyword evidence="4 7" id="KW-0472">Membrane</keyword>
<dbReference type="InterPro" id="IPR057244">
    <property type="entry name" value="GAIN_B"/>
</dbReference>
<dbReference type="PANTHER" id="PTHR12011">
    <property type="entry name" value="ADHESION G-PROTEIN COUPLED RECEPTOR"/>
    <property type="match status" value="1"/>
</dbReference>
<dbReference type="SMART" id="SM00303">
    <property type="entry name" value="GPS"/>
    <property type="match status" value="1"/>
</dbReference>
<feature type="region of interest" description="Disordered" evidence="6">
    <location>
        <begin position="627"/>
        <end position="648"/>
    </location>
</feature>